<proteinExistence type="inferred from homology"/>
<comment type="function">
    <text evidence="7">Regulates arginine biosynthesis genes.</text>
</comment>
<keyword evidence="6 7" id="KW-0804">Transcription</keyword>
<dbReference type="InterPro" id="IPR036388">
    <property type="entry name" value="WH-like_DNA-bd_sf"/>
</dbReference>
<keyword evidence="3 7" id="KW-0963">Cytoplasm</keyword>
<sequence length="152" mass="17164">MKIERQTKILQLINHYDIETQEDLASRLIEEGFIVTQATISRDIRELRLTKIATSDGKQKYVVLKNKETKLNEKFIRVFKDGFSSMDRAGNMIVLKTLNGMAMAVAAAIDSLSYDDIVGCIAGDDTIFCAVRTESDAIRIMEKMNKLVNNNL</sequence>
<dbReference type="GO" id="GO:0003677">
    <property type="term" value="F:DNA binding"/>
    <property type="evidence" value="ECO:0007669"/>
    <property type="project" value="UniProtKB-KW"/>
</dbReference>
<dbReference type="HAMAP" id="MF_00173">
    <property type="entry name" value="Arg_repressor"/>
    <property type="match status" value="1"/>
</dbReference>
<evidence type="ECO:0000256" key="1">
    <source>
        <dbReference type="ARBA" id="ARBA00004496"/>
    </source>
</evidence>
<dbReference type="GO" id="GO:0051259">
    <property type="term" value="P:protein complex oligomerization"/>
    <property type="evidence" value="ECO:0007669"/>
    <property type="project" value="InterPro"/>
</dbReference>
<keyword evidence="12" id="KW-1185">Reference proteome</keyword>
<dbReference type="PANTHER" id="PTHR34471">
    <property type="entry name" value="ARGININE REPRESSOR"/>
    <property type="match status" value="1"/>
</dbReference>
<dbReference type="PANTHER" id="PTHR34471:SF1">
    <property type="entry name" value="ARGININE REPRESSOR"/>
    <property type="match status" value="1"/>
</dbReference>
<protein>
    <recommendedName>
        <fullName evidence="7 8">Arginine repressor</fullName>
    </recommendedName>
</protein>
<comment type="subcellular location">
    <subcellularLocation>
        <location evidence="1 7">Cytoplasm</location>
    </subcellularLocation>
</comment>
<name>A0A9W6DG50_9FIRM</name>
<evidence type="ECO:0000256" key="3">
    <source>
        <dbReference type="ARBA" id="ARBA00022490"/>
    </source>
</evidence>
<dbReference type="EMBL" id="BRLB01000023">
    <property type="protein sequence ID" value="GKX31936.1"/>
    <property type="molecule type" value="Genomic_DNA"/>
</dbReference>
<dbReference type="SUPFAM" id="SSF46785">
    <property type="entry name" value="Winged helix' DNA-binding domain"/>
    <property type="match status" value="1"/>
</dbReference>
<accession>A0A9W6DG50</accession>
<dbReference type="NCBIfam" id="TIGR01529">
    <property type="entry name" value="argR_whole"/>
    <property type="match status" value="1"/>
</dbReference>
<dbReference type="GO" id="GO:0006526">
    <property type="term" value="P:L-arginine biosynthetic process"/>
    <property type="evidence" value="ECO:0007669"/>
    <property type="project" value="UniProtKB-KW"/>
</dbReference>
<keyword evidence="7" id="KW-0055">Arginine biosynthesis</keyword>
<evidence type="ECO:0000256" key="4">
    <source>
        <dbReference type="ARBA" id="ARBA00023015"/>
    </source>
</evidence>
<keyword evidence="7" id="KW-0028">Amino-acid biosynthesis</keyword>
<evidence type="ECO:0000256" key="8">
    <source>
        <dbReference type="NCBIfam" id="TIGR01529"/>
    </source>
</evidence>
<keyword evidence="4 7" id="KW-0805">Transcription regulation</keyword>
<comment type="caution">
    <text evidence="11">The sequence shown here is derived from an EMBL/GenBank/DDBJ whole genome shotgun (WGS) entry which is preliminary data.</text>
</comment>
<evidence type="ECO:0000256" key="7">
    <source>
        <dbReference type="HAMAP-Rule" id="MF_00173"/>
    </source>
</evidence>
<evidence type="ECO:0000313" key="11">
    <source>
        <dbReference type="EMBL" id="GKX31936.1"/>
    </source>
</evidence>
<dbReference type="GO" id="GO:1900079">
    <property type="term" value="P:regulation of arginine biosynthetic process"/>
    <property type="evidence" value="ECO:0007669"/>
    <property type="project" value="UniProtKB-UniRule"/>
</dbReference>
<dbReference type="SUPFAM" id="SSF55252">
    <property type="entry name" value="C-terminal domain of arginine repressor"/>
    <property type="match status" value="1"/>
</dbReference>
<dbReference type="PRINTS" id="PR01467">
    <property type="entry name" value="ARGREPRESSOR"/>
</dbReference>
<dbReference type="GO" id="GO:0003700">
    <property type="term" value="F:DNA-binding transcription factor activity"/>
    <property type="evidence" value="ECO:0007669"/>
    <property type="project" value="UniProtKB-UniRule"/>
</dbReference>
<dbReference type="GO" id="GO:0034618">
    <property type="term" value="F:arginine binding"/>
    <property type="evidence" value="ECO:0007669"/>
    <property type="project" value="InterPro"/>
</dbReference>
<dbReference type="InterPro" id="IPR036251">
    <property type="entry name" value="Arg_repress_C_sf"/>
</dbReference>
<comment type="similarity">
    <text evidence="2 7">Belongs to the ArgR family.</text>
</comment>
<gene>
    <name evidence="7 11" type="primary">argR</name>
    <name evidence="11" type="ORF">SH1V18_44160</name>
</gene>
<keyword evidence="5 7" id="KW-0238">DNA-binding</keyword>
<evidence type="ECO:0000256" key="6">
    <source>
        <dbReference type="ARBA" id="ARBA00023163"/>
    </source>
</evidence>
<feature type="domain" description="Arginine repressor DNA-binding" evidence="9">
    <location>
        <begin position="2"/>
        <end position="67"/>
    </location>
</feature>
<dbReference type="Pfam" id="PF01316">
    <property type="entry name" value="Arg_repressor"/>
    <property type="match status" value="1"/>
</dbReference>
<reference evidence="11" key="1">
    <citation type="submission" date="2022-06" db="EMBL/GenBank/DDBJ databases">
        <title>Vallitalea longa sp. nov., an anaerobic bacterium isolated from marine sediment.</title>
        <authorList>
            <person name="Hirano S."/>
            <person name="Terahara T."/>
            <person name="Mori K."/>
            <person name="Hamada M."/>
            <person name="Matsumoto R."/>
            <person name="Kobayashi T."/>
        </authorList>
    </citation>
    <scope>NUCLEOTIDE SEQUENCE</scope>
    <source>
        <strain evidence="11">SH18-1</strain>
    </source>
</reference>
<keyword evidence="7" id="KW-0678">Repressor</keyword>
<feature type="domain" description="Arginine repressor C-terminal" evidence="10">
    <location>
        <begin position="79"/>
        <end position="145"/>
    </location>
</feature>
<organism evidence="11 12">
    <name type="scientific">Vallitalea longa</name>
    <dbReference type="NCBI Taxonomy" id="2936439"/>
    <lineage>
        <taxon>Bacteria</taxon>
        <taxon>Bacillati</taxon>
        <taxon>Bacillota</taxon>
        <taxon>Clostridia</taxon>
        <taxon>Lachnospirales</taxon>
        <taxon>Vallitaleaceae</taxon>
        <taxon>Vallitalea</taxon>
    </lineage>
</organism>
<dbReference type="Gene3D" id="3.30.1360.40">
    <property type="match status" value="1"/>
</dbReference>
<evidence type="ECO:0000259" key="10">
    <source>
        <dbReference type="Pfam" id="PF02863"/>
    </source>
</evidence>
<dbReference type="InterPro" id="IPR036390">
    <property type="entry name" value="WH_DNA-bd_sf"/>
</dbReference>
<dbReference type="Gene3D" id="1.10.10.10">
    <property type="entry name" value="Winged helix-like DNA-binding domain superfamily/Winged helix DNA-binding domain"/>
    <property type="match status" value="1"/>
</dbReference>
<dbReference type="RefSeq" id="WP_281819282.1">
    <property type="nucleotide sequence ID" value="NZ_BRLB01000023.1"/>
</dbReference>
<evidence type="ECO:0000256" key="2">
    <source>
        <dbReference type="ARBA" id="ARBA00008316"/>
    </source>
</evidence>
<dbReference type="Proteomes" id="UP001144256">
    <property type="component" value="Unassembled WGS sequence"/>
</dbReference>
<dbReference type="InterPro" id="IPR020900">
    <property type="entry name" value="Arg_repress_DNA-bd"/>
</dbReference>
<dbReference type="AlphaFoldDB" id="A0A9W6DG50"/>
<dbReference type="Pfam" id="PF02863">
    <property type="entry name" value="Arg_repressor_C"/>
    <property type="match status" value="1"/>
</dbReference>
<dbReference type="GO" id="GO:0005737">
    <property type="term" value="C:cytoplasm"/>
    <property type="evidence" value="ECO:0007669"/>
    <property type="project" value="UniProtKB-SubCell"/>
</dbReference>
<comment type="pathway">
    <text evidence="7">Amino-acid biosynthesis; L-arginine biosynthesis [regulation].</text>
</comment>
<evidence type="ECO:0000256" key="5">
    <source>
        <dbReference type="ARBA" id="ARBA00023125"/>
    </source>
</evidence>
<dbReference type="InterPro" id="IPR001669">
    <property type="entry name" value="Arg_repress"/>
</dbReference>
<dbReference type="InterPro" id="IPR020899">
    <property type="entry name" value="Arg_repress_C"/>
</dbReference>
<evidence type="ECO:0000259" key="9">
    <source>
        <dbReference type="Pfam" id="PF01316"/>
    </source>
</evidence>
<evidence type="ECO:0000313" key="12">
    <source>
        <dbReference type="Proteomes" id="UP001144256"/>
    </source>
</evidence>